<dbReference type="Proteomes" id="UP001185092">
    <property type="component" value="Unassembled WGS sequence"/>
</dbReference>
<dbReference type="RefSeq" id="WP_309938641.1">
    <property type="nucleotide sequence ID" value="NZ_AP025305.1"/>
</dbReference>
<evidence type="ECO:0000259" key="1">
    <source>
        <dbReference type="Pfam" id="PF14134"/>
    </source>
</evidence>
<dbReference type="EMBL" id="JAVDQD010000002">
    <property type="protein sequence ID" value="MDR6239107.1"/>
    <property type="molecule type" value="Genomic_DNA"/>
</dbReference>
<dbReference type="SUPFAM" id="SSF53448">
    <property type="entry name" value="Nucleotide-diphospho-sugar transferases"/>
    <property type="match status" value="1"/>
</dbReference>
<gene>
    <name evidence="2" type="ORF">HNQ88_002144</name>
</gene>
<reference evidence="2" key="1">
    <citation type="submission" date="2023-07" db="EMBL/GenBank/DDBJ databases">
        <title>Genomic Encyclopedia of Type Strains, Phase IV (KMG-IV): sequencing the most valuable type-strain genomes for metagenomic binning, comparative biology and taxonomic classification.</title>
        <authorList>
            <person name="Goeker M."/>
        </authorList>
    </citation>
    <scope>NUCLEOTIDE SEQUENCE</scope>
    <source>
        <strain evidence="2">DSM 26174</strain>
    </source>
</reference>
<dbReference type="AlphaFoldDB" id="A0AAE3XMD5"/>
<feature type="domain" description="DUF4301" evidence="1">
    <location>
        <begin position="3"/>
        <end position="504"/>
    </location>
</feature>
<organism evidence="2 3">
    <name type="scientific">Aureibacter tunicatorum</name>
    <dbReference type="NCBI Taxonomy" id="866807"/>
    <lineage>
        <taxon>Bacteria</taxon>
        <taxon>Pseudomonadati</taxon>
        <taxon>Bacteroidota</taxon>
        <taxon>Cytophagia</taxon>
        <taxon>Cytophagales</taxon>
        <taxon>Persicobacteraceae</taxon>
        <taxon>Aureibacter</taxon>
    </lineage>
</organism>
<keyword evidence="3" id="KW-1185">Reference proteome</keyword>
<protein>
    <recommendedName>
        <fullName evidence="1">DUF4301 domain-containing protein</fullName>
    </recommendedName>
</protein>
<comment type="caution">
    <text evidence="2">The sequence shown here is derived from an EMBL/GenBank/DDBJ whole genome shotgun (WGS) entry which is preliminary data.</text>
</comment>
<dbReference type="InterPro" id="IPR025393">
    <property type="entry name" value="DUF4301"/>
</dbReference>
<evidence type="ECO:0000313" key="2">
    <source>
        <dbReference type="EMBL" id="MDR6239107.1"/>
    </source>
</evidence>
<proteinExistence type="predicted"/>
<name>A0AAE3XMD5_9BACT</name>
<accession>A0AAE3XMD5</accession>
<evidence type="ECO:0000313" key="3">
    <source>
        <dbReference type="Proteomes" id="UP001185092"/>
    </source>
</evidence>
<sequence>MFTEKDLNDIKEKGLTIAAIERQLVNFERGFPFFNIVKPATPNNGIIQLPVEAVNKLVDEYPLKVSEKTIVKFTPASGAATRMFKKLHELNRGIINVEDLDSELLEIFDNIDKFAFYEELKSKLNENGYAIDDALKNKDYLTIAKFILDKPGLNYGNLPKGLLKFHQYGDYSRTPFEEHIIEGIEYCQNGDRKVKLHFTISPEHHEAFENHLNETKAYYESEFNIKLDISFSYQKPSTDTIAVEPDLTPFREDSGEILFRPGGHGALIENLNETDADLVFIKNIDNVVPDHLKETTYTYKKVLGSVLVDYQNKIFSALKKLENENISDNELDEINTFVEEQLYVHPYDKAENKEELIAYLKQKLDRPLRVCGMVKNLGEPGGGPFWAINADESVSLHIVESAQIDLNNPVKKNIFSESTHFNPVDIACGLKNYKGEKYDLLNHIDHNAGFITKKSRNGREIIAQELPGLWNGAMSDWNTIFVEVPLITFNPVKTVNYLLRDQHQINQKKNTMVEFA</sequence>
<dbReference type="Pfam" id="PF14134">
    <property type="entry name" value="DUF4301"/>
    <property type="match status" value="1"/>
</dbReference>
<dbReference type="InterPro" id="IPR029044">
    <property type="entry name" value="Nucleotide-diphossugar_trans"/>
</dbReference>